<protein>
    <submittedName>
        <fullName evidence="2">Uncharacterized protein</fullName>
    </submittedName>
</protein>
<comment type="caution">
    <text evidence="2">The sequence shown here is derived from an EMBL/GenBank/DDBJ whole genome shotgun (WGS) entry which is preliminary data.</text>
</comment>
<keyword evidence="1" id="KW-1133">Transmembrane helix</keyword>
<dbReference type="Proteomes" id="UP001165190">
    <property type="component" value="Unassembled WGS sequence"/>
</dbReference>
<dbReference type="EMBL" id="BSYR01000042">
    <property type="protein sequence ID" value="GMJ04953.1"/>
    <property type="molecule type" value="Genomic_DNA"/>
</dbReference>
<gene>
    <name evidence="2" type="ORF">HRI_004164500</name>
</gene>
<reference evidence="2" key="1">
    <citation type="submission" date="2023-05" db="EMBL/GenBank/DDBJ databases">
        <title>Genome and transcriptome analyses reveal genes involved in the formation of fine ridges on petal epidermal cells in Hibiscus trionum.</title>
        <authorList>
            <person name="Koshimizu S."/>
            <person name="Masuda S."/>
            <person name="Ishii T."/>
            <person name="Shirasu K."/>
            <person name="Hoshino A."/>
            <person name="Arita M."/>
        </authorList>
    </citation>
    <scope>NUCLEOTIDE SEQUENCE</scope>
    <source>
        <strain evidence="2">Hamamatsu line</strain>
    </source>
</reference>
<evidence type="ECO:0000256" key="1">
    <source>
        <dbReference type="SAM" id="Phobius"/>
    </source>
</evidence>
<feature type="transmembrane region" description="Helical" evidence="1">
    <location>
        <begin position="65"/>
        <end position="83"/>
    </location>
</feature>
<evidence type="ECO:0000313" key="3">
    <source>
        <dbReference type="Proteomes" id="UP001165190"/>
    </source>
</evidence>
<dbReference type="AlphaFoldDB" id="A0A9W7IYN4"/>
<evidence type="ECO:0000313" key="2">
    <source>
        <dbReference type="EMBL" id="GMJ04953.1"/>
    </source>
</evidence>
<keyword evidence="3" id="KW-1185">Reference proteome</keyword>
<accession>A0A9W7IYN4</accession>
<organism evidence="2 3">
    <name type="scientific">Hibiscus trionum</name>
    <name type="common">Flower of an hour</name>
    <dbReference type="NCBI Taxonomy" id="183268"/>
    <lineage>
        <taxon>Eukaryota</taxon>
        <taxon>Viridiplantae</taxon>
        <taxon>Streptophyta</taxon>
        <taxon>Embryophyta</taxon>
        <taxon>Tracheophyta</taxon>
        <taxon>Spermatophyta</taxon>
        <taxon>Magnoliopsida</taxon>
        <taxon>eudicotyledons</taxon>
        <taxon>Gunneridae</taxon>
        <taxon>Pentapetalae</taxon>
        <taxon>rosids</taxon>
        <taxon>malvids</taxon>
        <taxon>Malvales</taxon>
        <taxon>Malvaceae</taxon>
        <taxon>Malvoideae</taxon>
        <taxon>Hibiscus</taxon>
    </lineage>
</organism>
<feature type="transmembrane region" description="Helical" evidence="1">
    <location>
        <begin position="12"/>
        <end position="31"/>
    </location>
</feature>
<keyword evidence="1" id="KW-0472">Membrane</keyword>
<name>A0A9W7IYN4_HIBTR</name>
<sequence>MGIEAKPAPPPELLGVLLLLTMPSKFLIHLIKALWDYISRTECHSSGKIYVKAYPGIRWSFDSSVLMEQSLALIIQVCLILLLRRQYI</sequence>
<keyword evidence="1" id="KW-0812">Transmembrane</keyword>
<proteinExistence type="predicted"/>